<dbReference type="EMBL" id="CZBE01000027">
    <property type="protein sequence ID" value="CUQ11044.1"/>
    <property type="molecule type" value="Genomic_DNA"/>
</dbReference>
<sequence>MTYTISAADLRNIRLNQTDALNSVIQNIAIILSTAKGSVPLHRDFGIAMDALDRPVSVAEVMMRADIREAIERWEPRAAVVDIAFSGDASEPGKLVPTVEVEINNG</sequence>
<gene>
    <name evidence="2" type="ORF">ERS852551_03141</name>
</gene>
<dbReference type="AlphaFoldDB" id="A0A174TLL8"/>
<dbReference type="SUPFAM" id="SSF160719">
    <property type="entry name" value="gpW/gp25-like"/>
    <property type="match status" value="1"/>
</dbReference>
<protein>
    <submittedName>
        <fullName evidence="2">Type VI secretion system lysozyme-like protein</fullName>
    </submittedName>
</protein>
<evidence type="ECO:0000313" key="3">
    <source>
        <dbReference type="Proteomes" id="UP000095765"/>
    </source>
</evidence>
<dbReference type="InterPro" id="IPR007048">
    <property type="entry name" value="IraD/Gp25-like"/>
</dbReference>
<reference evidence="2 3" key="1">
    <citation type="submission" date="2015-09" db="EMBL/GenBank/DDBJ databases">
        <authorList>
            <consortium name="Pathogen Informatics"/>
        </authorList>
    </citation>
    <scope>NUCLEOTIDE SEQUENCE [LARGE SCALE GENOMIC DNA]</scope>
    <source>
        <strain evidence="2 3">2789STDY5834939</strain>
    </source>
</reference>
<evidence type="ECO:0000313" key="2">
    <source>
        <dbReference type="EMBL" id="CUQ11044.1"/>
    </source>
</evidence>
<dbReference type="Proteomes" id="UP000095765">
    <property type="component" value="Unassembled WGS sequence"/>
</dbReference>
<dbReference type="Gene3D" id="3.10.450.40">
    <property type="match status" value="1"/>
</dbReference>
<evidence type="ECO:0000259" key="1">
    <source>
        <dbReference type="Pfam" id="PF04965"/>
    </source>
</evidence>
<proteinExistence type="predicted"/>
<dbReference type="RefSeq" id="WP_055245873.1">
    <property type="nucleotide sequence ID" value="NZ_CAUWNV010000259.1"/>
</dbReference>
<accession>A0A174TLL8</accession>
<feature type="domain" description="IraD/Gp25-like" evidence="1">
    <location>
        <begin position="21"/>
        <end position="103"/>
    </location>
</feature>
<dbReference type="OrthoDB" id="9814725at2"/>
<dbReference type="Pfam" id="PF04965">
    <property type="entry name" value="GPW_gp25"/>
    <property type="match status" value="1"/>
</dbReference>
<organism evidence="2 3">
    <name type="scientific">Anaerotruncus colihominis</name>
    <dbReference type="NCBI Taxonomy" id="169435"/>
    <lineage>
        <taxon>Bacteria</taxon>
        <taxon>Bacillati</taxon>
        <taxon>Bacillota</taxon>
        <taxon>Clostridia</taxon>
        <taxon>Eubacteriales</taxon>
        <taxon>Oscillospiraceae</taxon>
        <taxon>Anaerotruncus</taxon>
    </lineage>
</organism>
<name>A0A174TLL8_9FIRM</name>